<gene>
    <name evidence="9" type="ORF">D7Z26_04700</name>
</gene>
<feature type="transmembrane region" description="Helical" evidence="7">
    <location>
        <begin position="239"/>
        <end position="260"/>
    </location>
</feature>
<dbReference type="AlphaFoldDB" id="A0A494Y3T0"/>
<dbReference type="GO" id="GO:0055085">
    <property type="term" value="P:transmembrane transport"/>
    <property type="evidence" value="ECO:0007669"/>
    <property type="project" value="InterPro"/>
</dbReference>
<comment type="caution">
    <text evidence="9">The sequence shown here is derived from an EMBL/GenBank/DDBJ whole genome shotgun (WGS) entry which is preliminary data.</text>
</comment>
<proteinExistence type="inferred from homology"/>
<evidence type="ECO:0000313" key="9">
    <source>
        <dbReference type="EMBL" id="RKP57416.1"/>
    </source>
</evidence>
<dbReference type="GO" id="GO:0005886">
    <property type="term" value="C:plasma membrane"/>
    <property type="evidence" value="ECO:0007669"/>
    <property type="project" value="UniProtKB-SubCell"/>
</dbReference>
<accession>A0A494Y3T0</accession>
<evidence type="ECO:0000256" key="1">
    <source>
        <dbReference type="ARBA" id="ARBA00004651"/>
    </source>
</evidence>
<dbReference type="InterPro" id="IPR035906">
    <property type="entry name" value="MetI-like_sf"/>
</dbReference>
<evidence type="ECO:0000313" key="10">
    <source>
        <dbReference type="Proteomes" id="UP000282076"/>
    </source>
</evidence>
<dbReference type="Proteomes" id="UP000282076">
    <property type="component" value="Unassembled WGS sequence"/>
</dbReference>
<feature type="transmembrane region" description="Helical" evidence="7">
    <location>
        <begin position="68"/>
        <end position="92"/>
    </location>
</feature>
<keyword evidence="6 7" id="KW-0472">Membrane</keyword>
<dbReference type="Gene3D" id="1.10.3720.10">
    <property type="entry name" value="MetI-like"/>
    <property type="match status" value="1"/>
</dbReference>
<evidence type="ECO:0000259" key="8">
    <source>
        <dbReference type="PROSITE" id="PS50928"/>
    </source>
</evidence>
<evidence type="ECO:0000256" key="5">
    <source>
        <dbReference type="ARBA" id="ARBA00022989"/>
    </source>
</evidence>
<protein>
    <submittedName>
        <fullName evidence="9">Carbohydrate ABC transporter permease</fullName>
    </submittedName>
</protein>
<dbReference type="PANTHER" id="PTHR43744:SF12">
    <property type="entry name" value="ABC TRANSPORTER PERMEASE PROTEIN MG189-RELATED"/>
    <property type="match status" value="1"/>
</dbReference>
<name>A0A494Y3T0_9BACL</name>
<sequence>MAKGYIRWTFVVFMIILVLLELFPLLWLFDFSLLKSGDFYGSQILKWPNPPKWKNYIDAYHNAHIPKLFMNSIIVSAVSIFAIIGCSVAMGYAVVRMEWRFRKVAFTLLMAGMIIPIYSTLLPTFSLFNEVGLLNSYAALILPYAAFQIPISMYIITAFLETIPRALEEAAVMDGASVPGLIFRIILPVLKPAIATIAVLAFLSCWNEFIMAVTYIDTDRLRTLPFAVVYFMGQYSSNYGAQFAVLAMISIPSIVMYLLFTDQINRGITAGAVKG</sequence>
<evidence type="ECO:0000256" key="6">
    <source>
        <dbReference type="ARBA" id="ARBA00023136"/>
    </source>
</evidence>
<feature type="transmembrane region" description="Helical" evidence="7">
    <location>
        <begin position="181"/>
        <end position="203"/>
    </location>
</feature>
<keyword evidence="4 7" id="KW-0812">Transmembrane</keyword>
<dbReference type="InterPro" id="IPR000515">
    <property type="entry name" value="MetI-like"/>
</dbReference>
<evidence type="ECO:0000256" key="4">
    <source>
        <dbReference type="ARBA" id="ARBA00022692"/>
    </source>
</evidence>
<dbReference type="SUPFAM" id="SSF161098">
    <property type="entry name" value="MetI-like"/>
    <property type="match status" value="1"/>
</dbReference>
<feature type="transmembrane region" description="Helical" evidence="7">
    <location>
        <begin position="104"/>
        <end position="125"/>
    </location>
</feature>
<reference evidence="9 10" key="1">
    <citation type="submission" date="2018-10" db="EMBL/GenBank/DDBJ databases">
        <title>Cohnella sp. M2MS4P-1, whole genome shotgun sequence.</title>
        <authorList>
            <person name="Tuo L."/>
        </authorList>
    </citation>
    <scope>NUCLEOTIDE SEQUENCE [LARGE SCALE GENOMIC DNA]</scope>
    <source>
        <strain evidence="9 10">M2MS4P-1</strain>
    </source>
</reference>
<dbReference type="CDD" id="cd06261">
    <property type="entry name" value="TM_PBP2"/>
    <property type="match status" value="1"/>
</dbReference>
<evidence type="ECO:0000256" key="7">
    <source>
        <dbReference type="RuleBase" id="RU363032"/>
    </source>
</evidence>
<organism evidence="9 10">
    <name type="scientific">Cohnella endophytica</name>
    <dbReference type="NCBI Taxonomy" id="2419778"/>
    <lineage>
        <taxon>Bacteria</taxon>
        <taxon>Bacillati</taxon>
        <taxon>Bacillota</taxon>
        <taxon>Bacilli</taxon>
        <taxon>Bacillales</taxon>
        <taxon>Paenibacillaceae</taxon>
        <taxon>Cohnella</taxon>
    </lineage>
</organism>
<dbReference type="Pfam" id="PF00528">
    <property type="entry name" value="BPD_transp_1"/>
    <property type="match status" value="1"/>
</dbReference>
<dbReference type="OrthoDB" id="187395at2"/>
<keyword evidence="10" id="KW-1185">Reference proteome</keyword>
<comment type="similarity">
    <text evidence="7">Belongs to the binding-protein-dependent transport system permease family.</text>
</comment>
<dbReference type="EMBL" id="RBZM01000002">
    <property type="protein sequence ID" value="RKP57416.1"/>
    <property type="molecule type" value="Genomic_DNA"/>
</dbReference>
<feature type="transmembrane region" description="Helical" evidence="7">
    <location>
        <begin position="137"/>
        <end position="160"/>
    </location>
</feature>
<feature type="transmembrane region" description="Helical" evidence="7">
    <location>
        <begin position="7"/>
        <end position="29"/>
    </location>
</feature>
<keyword evidence="3" id="KW-1003">Cell membrane</keyword>
<dbReference type="PANTHER" id="PTHR43744">
    <property type="entry name" value="ABC TRANSPORTER PERMEASE PROTEIN MG189-RELATED-RELATED"/>
    <property type="match status" value="1"/>
</dbReference>
<feature type="domain" description="ABC transmembrane type-1" evidence="8">
    <location>
        <begin position="69"/>
        <end position="260"/>
    </location>
</feature>
<keyword evidence="5 7" id="KW-1133">Transmembrane helix</keyword>
<comment type="subcellular location">
    <subcellularLocation>
        <location evidence="1 7">Cell membrane</location>
        <topology evidence="1 7">Multi-pass membrane protein</topology>
    </subcellularLocation>
</comment>
<keyword evidence="2 7" id="KW-0813">Transport</keyword>
<dbReference type="PROSITE" id="PS50928">
    <property type="entry name" value="ABC_TM1"/>
    <property type="match status" value="1"/>
</dbReference>
<evidence type="ECO:0000256" key="2">
    <source>
        <dbReference type="ARBA" id="ARBA00022448"/>
    </source>
</evidence>
<evidence type="ECO:0000256" key="3">
    <source>
        <dbReference type="ARBA" id="ARBA00022475"/>
    </source>
</evidence>